<sequence>MKADEDYPDSSEPPERIREAAESLNRFIDPLFACGGLPLVVLCFDGASSLTDPVYGADWTRFSELRRGLRYLKHVPFWAVFLSTTWKLRQVPPVQPYSSSMRVMMDGSELFTSITETGFDGFADRVTADGSFLLERIASTYHMTHLGRAL</sequence>
<dbReference type="STRING" id="98765.A0A2R6QIM2"/>
<reference evidence="1 2" key="1">
    <citation type="submission" date="2018-02" db="EMBL/GenBank/DDBJ databases">
        <title>Genome sequence of the basidiomycete white-rot fungus Phlebia centrifuga.</title>
        <authorList>
            <person name="Granchi Z."/>
            <person name="Peng M."/>
            <person name="de Vries R.P."/>
            <person name="Hilden K."/>
            <person name="Makela M.R."/>
            <person name="Grigoriev I."/>
            <person name="Riley R."/>
        </authorList>
    </citation>
    <scope>NUCLEOTIDE SEQUENCE [LARGE SCALE GENOMIC DNA]</scope>
    <source>
        <strain evidence="1 2">FBCC195</strain>
    </source>
</reference>
<evidence type="ECO:0000313" key="1">
    <source>
        <dbReference type="EMBL" id="PSS08848.1"/>
    </source>
</evidence>
<dbReference type="EMBL" id="MLYV02000341">
    <property type="protein sequence ID" value="PSS08848.1"/>
    <property type="molecule type" value="Genomic_DNA"/>
</dbReference>
<accession>A0A2R6QIM2</accession>
<organism evidence="1 2">
    <name type="scientific">Hermanssonia centrifuga</name>
    <dbReference type="NCBI Taxonomy" id="98765"/>
    <lineage>
        <taxon>Eukaryota</taxon>
        <taxon>Fungi</taxon>
        <taxon>Dikarya</taxon>
        <taxon>Basidiomycota</taxon>
        <taxon>Agaricomycotina</taxon>
        <taxon>Agaricomycetes</taxon>
        <taxon>Polyporales</taxon>
        <taxon>Meruliaceae</taxon>
        <taxon>Hermanssonia</taxon>
    </lineage>
</organism>
<gene>
    <name evidence="1" type="ORF">PHLCEN_2v3463</name>
</gene>
<comment type="caution">
    <text evidence="1">The sequence shown here is derived from an EMBL/GenBank/DDBJ whole genome shotgun (WGS) entry which is preliminary data.</text>
</comment>
<name>A0A2R6QIM2_9APHY</name>
<dbReference type="AlphaFoldDB" id="A0A2R6QIM2"/>
<protein>
    <submittedName>
        <fullName evidence="1">Uncharacterized protein</fullName>
    </submittedName>
</protein>
<proteinExistence type="predicted"/>
<dbReference type="Proteomes" id="UP000186601">
    <property type="component" value="Unassembled WGS sequence"/>
</dbReference>
<evidence type="ECO:0000313" key="2">
    <source>
        <dbReference type="Proteomes" id="UP000186601"/>
    </source>
</evidence>
<keyword evidence="2" id="KW-1185">Reference proteome</keyword>